<evidence type="ECO:0000256" key="4">
    <source>
        <dbReference type="ARBA" id="ARBA00023157"/>
    </source>
</evidence>
<feature type="domain" description="Chitin-binding type-2" evidence="8">
    <location>
        <begin position="194"/>
        <end position="247"/>
    </location>
</feature>
<reference evidence="9" key="1">
    <citation type="submission" date="2018-04" db="EMBL/GenBank/DDBJ databases">
        <title>Characterization of the peritrophic matrix related genes in the western corn rootworm (Diabrotica virgifera virgifera LeConte).</title>
        <authorList>
            <person name="Wang S."/>
        </authorList>
    </citation>
    <scope>NUCLEOTIDE SEQUENCE</scope>
</reference>
<keyword evidence="4" id="KW-1015">Disulfide bond</keyword>
<dbReference type="SMART" id="SM00494">
    <property type="entry name" value="ChtBD2"/>
    <property type="match status" value="4"/>
</dbReference>
<dbReference type="GO" id="GO:0005576">
    <property type="term" value="C:extracellular region"/>
    <property type="evidence" value="ECO:0007669"/>
    <property type="project" value="InterPro"/>
</dbReference>
<keyword evidence="5" id="KW-0325">Glycoprotein</keyword>
<organism evidence="9">
    <name type="scientific">Diabrotica virgifera virgifera</name>
    <name type="common">western corn rootworm</name>
    <dbReference type="NCBI Taxonomy" id="50390"/>
    <lineage>
        <taxon>Eukaryota</taxon>
        <taxon>Metazoa</taxon>
        <taxon>Ecdysozoa</taxon>
        <taxon>Arthropoda</taxon>
        <taxon>Hexapoda</taxon>
        <taxon>Insecta</taxon>
        <taxon>Pterygota</taxon>
        <taxon>Neoptera</taxon>
        <taxon>Endopterygota</taxon>
        <taxon>Coleoptera</taxon>
        <taxon>Polyphaga</taxon>
        <taxon>Cucujiformia</taxon>
        <taxon>Chrysomeloidea</taxon>
        <taxon>Chrysomelidae</taxon>
        <taxon>Galerucinae</taxon>
        <taxon>Diabroticina</taxon>
        <taxon>Diabroticites</taxon>
        <taxon>Diabrotica</taxon>
    </lineage>
</organism>
<dbReference type="SUPFAM" id="SSF57625">
    <property type="entry name" value="Invertebrate chitin-binding proteins"/>
    <property type="match status" value="4"/>
</dbReference>
<sequence>MRNTINFILVLACVLGGIPYTTARHAKSKFDYSAINLIRDIVEDCKKGLETFEYYPYDCQKYYSCSKGAPQVNTCDNGRYWNDKVKACDVKEDVDCSNIIPFPDPDCKDGKNTYYPYPYDCKKFYECLDSIRYILSCPGDFLWNEKLNKCDDKDTVDCSHIIPEPDSTSVAPQPSTDVTEPSTAVPNPSTVNPDLHCDIDLEYFADPYNCQGYYQCLNGIKQHEFCNEGLLWNVHIPGCDENSDCSQLLVSTEKTDAPTAAPTESTTSSVCQEGDRNEYIPDCHRFFECQNNRWVGPFQCPADLYWSQANKRCVVLAQSDCNKH</sequence>
<dbReference type="PANTHER" id="PTHR23301:SF0">
    <property type="entry name" value="CHITIN-BINDING TYPE-2 DOMAIN-CONTAINING PROTEIN-RELATED"/>
    <property type="match status" value="1"/>
</dbReference>
<name>A0A411AFN4_DIAVI</name>
<keyword evidence="3" id="KW-0677">Repeat</keyword>
<keyword evidence="2 7" id="KW-0732">Signal</keyword>
<accession>A0A411AFN4</accession>
<feature type="domain" description="Chitin-binding type-2" evidence="8">
    <location>
        <begin position="268"/>
        <end position="323"/>
    </location>
</feature>
<dbReference type="PROSITE" id="PS50940">
    <property type="entry name" value="CHIT_BIND_II"/>
    <property type="match status" value="4"/>
</dbReference>
<dbReference type="PANTHER" id="PTHR23301">
    <property type="entry name" value="CHITIN BINDING PERITROPHIN-A"/>
    <property type="match status" value="1"/>
</dbReference>
<feature type="chain" id="PRO_5019056705" evidence="7">
    <location>
        <begin position="24"/>
        <end position="324"/>
    </location>
</feature>
<dbReference type="EMBL" id="MH256859">
    <property type="protein sequence ID" value="QAX32945.1"/>
    <property type="molecule type" value="mRNA"/>
</dbReference>
<dbReference type="InterPro" id="IPR036508">
    <property type="entry name" value="Chitin-bd_dom_sf"/>
</dbReference>
<feature type="region of interest" description="Disordered" evidence="6">
    <location>
        <begin position="165"/>
        <end position="189"/>
    </location>
</feature>
<dbReference type="InterPro" id="IPR002557">
    <property type="entry name" value="Chitin-bd_dom"/>
</dbReference>
<keyword evidence="1" id="KW-0147">Chitin-binding</keyword>
<proteinExistence type="evidence at transcript level"/>
<dbReference type="GO" id="GO:0008061">
    <property type="term" value="F:chitin binding"/>
    <property type="evidence" value="ECO:0007669"/>
    <property type="project" value="UniProtKB-KW"/>
</dbReference>
<evidence type="ECO:0000256" key="3">
    <source>
        <dbReference type="ARBA" id="ARBA00022737"/>
    </source>
</evidence>
<evidence type="ECO:0000256" key="2">
    <source>
        <dbReference type="ARBA" id="ARBA00022729"/>
    </source>
</evidence>
<evidence type="ECO:0000256" key="7">
    <source>
        <dbReference type="SAM" id="SignalP"/>
    </source>
</evidence>
<evidence type="ECO:0000256" key="1">
    <source>
        <dbReference type="ARBA" id="ARBA00022669"/>
    </source>
</evidence>
<feature type="domain" description="Chitin-binding type-2" evidence="8">
    <location>
        <begin position="42"/>
        <end position="98"/>
    </location>
</feature>
<feature type="compositionally biased region" description="Polar residues" evidence="6">
    <location>
        <begin position="166"/>
        <end position="189"/>
    </location>
</feature>
<evidence type="ECO:0000256" key="6">
    <source>
        <dbReference type="SAM" id="MobiDB-lite"/>
    </source>
</evidence>
<evidence type="ECO:0000256" key="5">
    <source>
        <dbReference type="ARBA" id="ARBA00023180"/>
    </source>
</evidence>
<dbReference type="AlphaFoldDB" id="A0A411AFN4"/>
<dbReference type="InterPro" id="IPR051940">
    <property type="entry name" value="Chitin_bind-dev_reg"/>
</dbReference>
<dbReference type="Pfam" id="PF01607">
    <property type="entry name" value="CBM_14"/>
    <property type="match status" value="4"/>
</dbReference>
<dbReference type="Gene3D" id="2.170.140.10">
    <property type="entry name" value="Chitin binding domain"/>
    <property type="match status" value="4"/>
</dbReference>
<feature type="domain" description="Chitin-binding type-2" evidence="8">
    <location>
        <begin position="104"/>
        <end position="160"/>
    </location>
</feature>
<feature type="signal peptide" evidence="7">
    <location>
        <begin position="1"/>
        <end position="23"/>
    </location>
</feature>
<protein>
    <submittedName>
        <fullName evidence="9">Peritrophic matrix protein C3</fullName>
    </submittedName>
</protein>
<evidence type="ECO:0000313" key="9">
    <source>
        <dbReference type="EMBL" id="QAX32945.1"/>
    </source>
</evidence>
<evidence type="ECO:0000259" key="8">
    <source>
        <dbReference type="PROSITE" id="PS50940"/>
    </source>
</evidence>